<proteinExistence type="predicted"/>
<dbReference type="Proteomes" id="UP000637002">
    <property type="component" value="Unassembled WGS sequence"/>
</dbReference>
<keyword evidence="3" id="KW-1185">Reference proteome</keyword>
<accession>A0A916U1Y9</accession>
<evidence type="ECO:0000313" key="3">
    <source>
        <dbReference type="Proteomes" id="UP000637002"/>
    </source>
</evidence>
<reference evidence="2" key="1">
    <citation type="journal article" date="2014" name="Int. J. Syst. Evol. Microbiol.">
        <title>Complete genome sequence of Corynebacterium casei LMG S-19264T (=DSM 44701T), isolated from a smear-ripened cheese.</title>
        <authorList>
            <consortium name="US DOE Joint Genome Institute (JGI-PGF)"/>
            <person name="Walter F."/>
            <person name="Albersmeier A."/>
            <person name="Kalinowski J."/>
            <person name="Ruckert C."/>
        </authorList>
    </citation>
    <scope>NUCLEOTIDE SEQUENCE</scope>
    <source>
        <strain evidence="2">CGMCC 1.12919</strain>
    </source>
</reference>
<feature type="compositionally biased region" description="Basic and acidic residues" evidence="1">
    <location>
        <begin position="102"/>
        <end position="136"/>
    </location>
</feature>
<comment type="caution">
    <text evidence="2">The sequence shown here is derived from an EMBL/GenBank/DDBJ whole genome shotgun (WGS) entry which is preliminary data.</text>
</comment>
<feature type="region of interest" description="Disordered" evidence="1">
    <location>
        <begin position="39"/>
        <end position="175"/>
    </location>
</feature>
<evidence type="ECO:0000256" key="1">
    <source>
        <dbReference type="SAM" id="MobiDB-lite"/>
    </source>
</evidence>
<feature type="region of interest" description="Disordered" evidence="1">
    <location>
        <begin position="1"/>
        <end position="25"/>
    </location>
</feature>
<evidence type="ECO:0008006" key="4">
    <source>
        <dbReference type="Google" id="ProtNLM"/>
    </source>
</evidence>
<dbReference type="InterPro" id="IPR019632">
    <property type="entry name" value="DUF2497"/>
</dbReference>
<sequence length="241" mass="26807">MSAGGSRAYQTNGATEAQPVRDPAMDDILASIRRIISDDQRALGLGDLHPARPAPRRTNEELPRLRPSIDRDLQRLTSIRPRVPDDDELAESQAPVRAVMAQDEHERGARELELDDDRAGRGADHGGRESHLDQRDAAQLPHDVTRPAPDPRLRYAEPAPLAAGRPPDADRLTSRSVDASVGSAFDALTASITHRARTMEEVVAEMLRPMLREWLEDNLPDLVEQLVRKEIERVVRGGRRD</sequence>
<organism evidence="2 3">
    <name type="scientific">Chelatococcus reniformis</name>
    <dbReference type="NCBI Taxonomy" id="1494448"/>
    <lineage>
        <taxon>Bacteria</taxon>
        <taxon>Pseudomonadati</taxon>
        <taxon>Pseudomonadota</taxon>
        <taxon>Alphaproteobacteria</taxon>
        <taxon>Hyphomicrobiales</taxon>
        <taxon>Chelatococcaceae</taxon>
        <taxon>Chelatococcus</taxon>
    </lineage>
</organism>
<dbReference type="EMBL" id="BMGG01000002">
    <property type="protein sequence ID" value="GGC55244.1"/>
    <property type="molecule type" value="Genomic_DNA"/>
</dbReference>
<dbReference type="AlphaFoldDB" id="A0A916U1Y9"/>
<name>A0A916U1Y9_9HYPH</name>
<gene>
    <name evidence="2" type="ORF">GCM10010994_12680</name>
</gene>
<feature type="compositionally biased region" description="Basic and acidic residues" evidence="1">
    <location>
        <begin position="57"/>
        <end position="74"/>
    </location>
</feature>
<reference evidence="2" key="2">
    <citation type="submission" date="2020-09" db="EMBL/GenBank/DDBJ databases">
        <authorList>
            <person name="Sun Q."/>
            <person name="Zhou Y."/>
        </authorList>
    </citation>
    <scope>NUCLEOTIDE SEQUENCE</scope>
    <source>
        <strain evidence="2">CGMCC 1.12919</strain>
    </source>
</reference>
<evidence type="ECO:0000313" key="2">
    <source>
        <dbReference type="EMBL" id="GGC55244.1"/>
    </source>
</evidence>
<dbReference type="Pfam" id="PF10691">
    <property type="entry name" value="DUF2497"/>
    <property type="match status" value="1"/>
</dbReference>
<protein>
    <recommendedName>
        <fullName evidence="4">DUF2497 domain-containing protein</fullName>
    </recommendedName>
</protein>
<feature type="compositionally biased region" description="Basic and acidic residues" evidence="1">
    <location>
        <begin position="143"/>
        <end position="155"/>
    </location>
</feature>